<evidence type="ECO:0000256" key="3">
    <source>
        <dbReference type="ARBA" id="ARBA00022692"/>
    </source>
</evidence>
<organism evidence="7 8">
    <name type="scientific">Microlunatus ginsengisoli</name>
    <dbReference type="NCBI Taxonomy" id="363863"/>
    <lineage>
        <taxon>Bacteria</taxon>
        <taxon>Bacillati</taxon>
        <taxon>Actinomycetota</taxon>
        <taxon>Actinomycetes</taxon>
        <taxon>Propionibacteriales</taxon>
        <taxon>Propionibacteriaceae</taxon>
        <taxon>Microlunatus</taxon>
    </lineage>
</organism>
<keyword evidence="2" id="KW-0813">Transport</keyword>
<dbReference type="Proteomes" id="UP001501490">
    <property type="component" value="Unassembled WGS sequence"/>
</dbReference>
<evidence type="ECO:0000313" key="8">
    <source>
        <dbReference type="Proteomes" id="UP001501490"/>
    </source>
</evidence>
<dbReference type="PANTHER" id="PTHR45649:SF26">
    <property type="entry name" value="OS04G0435100 PROTEIN"/>
    <property type="match status" value="1"/>
</dbReference>
<keyword evidence="8" id="KW-1185">Reference proteome</keyword>
<accession>A0ABP7AD18</accession>
<evidence type="ECO:0000313" key="7">
    <source>
        <dbReference type="EMBL" id="GAA3629368.1"/>
    </source>
</evidence>
<dbReference type="RefSeq" id="WP_344806840.1">
    <property type="nucleotide sequence ID" value="NZ_BAABAB010000025.1"/>
</dbReference>
<name>A0ABP7AD18_9ACTN</name>
<dbReference type="Pfam" id="PF13520">
    <property type="entry name" value="AA_permease_2"/>
    <property type="match status" value="1"/>
</dbReference>
<feature type="transmembrane region" description="Helical" evidence="6">
    <location>
        <begin position="474"/>
        <end position="496"/>
    </location>
</feature>
<dbReference type="PIRSF" id="PIRSF006060">
    <property type="entry name" value="AA_transporter"/>
    <property type="match status" value="1"/>
</dbReference>
<feature type="transmembrane region" description="Helical" evidence="6">
    <location>
        <begin position="362"/>
        <end position="382"/>
    </location>
</feature>
<evidence type="ECO:0000256" key="6">
    <source>
        <dbReference type="SAM" id="Phobius"/>
    </source>
</evidence>
<feature type="transmembrane region" description="Helical" evidence="6">
    <location>
        <begin position="37"/>
        <end position="61"/>
    </location>
</feature>
<feature type="transmembrane region" description="Helical" evidence="6">
    <location>
        <begin position="67"/>
        <end position="89"/>
    </location>
</feature>
<protein>
    <submittedName>
        <fullName evidence="7">Amino acid permease</fullName>
    </submittedName>
</protein>
<evidence type="ECO:0000256" key="2">
    <source>
        <dbReference type="ARBA" id="ARBA00022448"/>
    </source>
</evidence>
<keyword evidence="3 6" id="KW-0812">Transmembrane</keyword>
<feature type="transmembrane region" description="Helical" evidence="6">
    <location>
        <begin position="154"/>
        <end position="177"/>
    </location>
</feature>
<reference evidence="8" key="1">
    <citation type="journal article" date="2019" name="Int. J. Syst. Evol. Microbiol.">
        <title>The Global Catalogue of Microorganisms (GCM) 10K type strain sequencing project: providing services to taxonomists for standard genome sequencing and annotation.</title>
        <authorList>
            <consortium name="The Broad Institute Genomics Platform"/>
            <consortium name="The Broad Institute Genome Sequencing Center for Infectious Disease"/>
            <person name="Wu L."/>
            <person name="Ma J."/>
        </authorList>
    </citation>
    <scope>NUCLEOTIDE SEQUENCE [LARGE SCALE GENOMIC DNA]</scope>
    <source>
        <strain evidence="8">JCM 16929</strain>
    </source>
</reference>
<keyword evidence="4 6" id="KW-1133">Transmembrane helix</keyword>
<dbReference type="InterPro" id="IPR002293">
    <property type="entry name" value="AA/rel_permease1"/>
</dbReference>
<feature type="transmembrane region" description="Helical" evidence="6">
    <location>
        <begin position="311"/>
        <end position="334"/>
    </location>
</feature>
<feature type="transmembrane region" description="Helical" evidence="6">
    <location>
        <begin position="388"/>
        <end position="412"/>
    </location>
</feature>
<feature type="transmembrane region" description="Helical" evidence="6">
    <location>
        <begin position="266"/>
        <end position="291"/>
    </location>
</feature>
<dbReference type="EMBL" id="BAABAB010000025">
    <property type="protein sequence ID" value="GAA3629368.1"/>
    <property type="molecule type" value="Genomic_DNA"/>
</dbReference>
<dbReference type="PANTHER" id="PTHR45649">
    <property type="entry name" value="AMINO-ACID PERMEASE BAT1"/>
    <property type="match status" value="1"/>
</dbReference>
<gene>
    <name evidence="7" type="ORF">GCM10022236_34570</name>
</gene>
<keyword evidence="5 6" id="KW-0472">Membrane</keyword>
<evidence type="ECO:0000256" key="4">
    <source>
        <dbReference type="ARBA" id="ARBA00022989"/>
    </source>
</evidence>
<dbReference type="Gene3D" id="1.20.1740.10">
    <property type="entry name" value="Amino acid/polyamine transporter I"/>
    <property type="match status" value="1"/>
</dbReference>
<feature type="transmembrane region" description="Helical" evidence="6">
    <location>
        <begin position="433"/>
        <end position="454"/>
    </location>
</feature>
<feature type="transmembrane region" description="Helical" evidence="6">
    <location>
        <begin position="184"/>
        <end position="208"/>
    </location>
</feature>
<proteinExistence type="predicted"/>
<feature type="transmembrane region" description="Helical" evidence="6">
    <location>
        <begin position="228"/>
        <end position="245"/>
    </location>
</feature>
<evidence type="ECO:0000256" key="1">
    <source>
        <dbReference type="ARBA" id="ARBA00004141"/>
    </source>
</evidence>
<feature type="transmembrane region" description="Helical" evidence="6">
    <location>
        <begin position="110"/>
        <end position="134"/>
    </location>
</feature>
<evidence type="ECO:0000256" key="5">
    <source>
        <dbReference type="ARBA" id="ARBA00023136"/>
    </source>
</evidence>
<comment type="caution">
    <text evidence="7">The sequence shown here is derived from an EMBL/GenBank/DDBJ whole genome shotgun (WGS) entry which is preliminary data.</text>
</comment>
<sequence length="524" mass="55188">MTAAAPTIGIVDHDTSAADDLGDFGYQQELHRSIGTYASFAAGFSFVSILTTVFQLFGLGYSFAGPFFFWTWPAVFAGQILVALCFAELAGRYPISGAIYQWSRRLGGHVVGWFSGWTMIIAQIVTVAAAAIAMQAVLPAIWSGFQLVGGDPSLTSVTGATNAIVLGLIVLIITTLINSVAVRVMAVVNAVGVTLELVGATLLIIALFSNAQRGPGIVLNTSGLEGGFGALLAASLMAAYVLVGFDSAGELSEETHNPRKTAPRTILRALIASGIGGGLIILGALMAAPVISPEIGTGGLPFIVTARLGDVWGRVFLCIVVISAFVCTLAIQTATTRMIYSMSRDEVLPFARHLRKVSRRGATVQAAVLVGVAAAAMLLINLGHAGVFTALTSTCIVLLYIAYLCVTAPMLYRRLKGWPTSLGEQRDEDGKPVFSLGRLGLPINALAVLWGIFMTINLVWPRQAIYDPEGTNPVLQYFGLIMVGVTALGGVIAYNVKKHDYRKAIGMLPSSHTGAEAEEAPVPA</sequence>
<comment type="subcellular location">
    <subcellularLocation>
        <location evidence="1">Membrane</location>
        <topology evidence="1">Multi-pass membrane protein</topology>
    </subcellularLocation>
</comment>